<evidence type="ECO:0000256" key="2">
    <source>
        <dbReference type="ARBA" id="ARBA00022448"/>
    </source>
</evidence>
<feature type="transmembrane region" description="Helical" evidence="9">
    <location>
        <begin position="44"/>
        <end position="66"/>
    </location>
</feature>
<reference evidence="11" key="1">
    <citation type="journal article" date="2010" name="Nat. Biotechnol.">
        <title>Draft genome sequence of the oilseed species Ricinus communis.</title>
        <authorList>
            <person name="Chan A.P."/>
            <person name="Crabtree J."/>
            <person name="Zhao Q."/>
            <person name="Lorenzi H."/>
            <person name="Orvis J."/>
            <person name="Puiu D."/>
            <person name="Melake-Berhan A."/>
            <person name="Jones K.M."/>
            <person name="Redman J."/>
            <person name="Chen G."/>
            <person name="Cahoon E.B."/>
            <person name="Gedil M."/>
            <person name="Stanke M."/>
            <person name="Haas B.J."/>
            <person name="Wortman J.R."/>
            <person name="Fraser-Liggett C.M."/>
            <person name="Ravel J."/>
            <person name="Rabinowicz P.D."/>
        </authorList>
    </citation>
    <scope>NUCLEOTIDE SEQUENCE [LARGE SCALE GENOMIC DNA]</scope>
    <source>
        <strain evidence="11">cv. Hale</strain>
    </source>
</reference>
<feature type="transmembrane region" description="Helical" evidence="9">
    <location>
        <begin position="134"/>
        <end position="152"/>
    </location>
</feature>
<comment type="similarity">
    <text evidence="7">Belongs to the MIP/aquaporin (TC 1.A.8) family. SIP (TC 1.A.8.10) subfamily.</text>
</comment>
<evidence type="ECO:0000256" key="5">
    <source>
        <dbReference type="ARBA" id="ARBA00022989"/>
    </source>
</evidence>
<dbReference type="GO" id="GO:0016020">
    <property type="term" value="C:membrane"/>
    <property type="evidence" value="ECO:0007669"/>
    <property type="project" value="UniProtKB-SubCell"/>
</dbReference>
<evidence type="ECO:0000256" key="9">
    <source>
        <dbReference type="SAM" id="Phobius"/>
    </source>
</evidence>
<dbReference type="OrthoDB" id="3222at2759"/>
<keyword evidence="6 9" id="KW-0472">Membrane</keyword>
<keyword evidence="5 9" id="KW-1133">Transmembrane helix</keyword>
<feature type="transmembrane region" description="Helical" evidence="9">
    <location>
        <begin position="205"/>
        <end position="225"/>
    </location>
</feature>
<evidence type="ECO:0000256" key="8">
    <source>
        <dbReference type="RuleBase" id="RU000477"/>
    </source>
</evidence>
<dbReference type="KEGG" id="rcu:8285881"/>
<proteinExistence type="inferred from homology"/>
<keyword evidence="3 8" id="KW-0812">Transmembrane</keyword>
<feature type="transmembrane region" description="Helical" evidence="9">
    <location>
        <begin position="16"/>
        <end position="37"/>
    </location>
</feature>
<dbReference type="InterPro" id="IPR023271">
    <property type="entry name" value="Aquaporin-like"/>
</dbReference>
<dbReference type="InterPro" id="IPR000425">
    <property type="entry name" value="MIP"/>
</dbReference>
<dbReference type="EMBL" id="EQ973946">
    <property type="protein sequence ID" value="EEF37541.1"/>
    <property type="molecule type" value="Genomic_DNA"/>
</dbReference>
<evidence type="ECO:0000256" key="4">
    <source>
        <dbReference type="ARBA" id="ARBA00022737"/>
    </source>
</evidence>
<sequence length="234" mass="25239">MGVIKSAVGDAVLTSMWVFIAPFLGVLTSIIASYVGIEPRSVPALFITINLATLRLLTFSFIGALLGGASFNPNTTVSLYAAGLKSDMSLVSMAVRFPAQAAGGAGGATAMKILQALPRKYHHMLKGPTLNVDLHTGAVVGFLYCLALLLVMTKGPKNFLLKIWLLAWARAVVGGEKSGTLMNPANAYGWAYVNNLHNTWEFFHVYWFCPFIGATLAAWNFRLLFKASAKHKQA</sequence>
<gene>
    <name evidence="10" type="ORF">RCOM_1223700</name>
</gene>
<evidence type="ECO:0000313" key="11">
    <source>
        <dbReference type="Proteomes" id="UP000008311"/>
    </source>
</evidence>
<dbReference type="Gene3D" id="1.20.1080.10">
    <property type="entry name" value="Glycerol uptake facilitator protein"/>
    <property type="match status" value="1"/>
</dbReference>
<dbReference type="STRING" id="3988.B9SFQ2"/>
<dbReference type="eggNOG" id="KOG0223">
    <property type="taxonomic scope" value="Eukaryota"/>
</dbReference>
<dbReference type="OMA" id="NTWELFF"/>
<keyword evidence="11" id="KW-1185">Reference proteome</keyword>
<protein>
    <submittedName>
        <fullName evidence="10">Aquaporin sip2.1, putative</fullName>
    </submittedName>
</protein>
<dbReference type="InParanoid" id="B9SFQ2"/>
<keyword evidence="4" id="KW-0677">Repeat</keyword>
<dbReference type="Pfam" id="PF00230">
    <property type="entry name" value="MIP"/>
    <property type="match status" value="1"/>
</dbReference>
<evidence type="ECO:0000256" key="7">
    <source>
        <dbReference type="ARBA" id="ARBA00024030"/>
    </source>
</evidence>
<dbReference type="SUPFAM" id="SSF81338">
    <property type="entry name" value="Aquaporin-like"/>
    <property type="match status" value="1"/>
</dbReference>
<evidence type="ECO:0000313" key="10">
    <source>
        <dbReference type="EMBL" id="EEF37541.1"/>
    </source>
</evidence>
<evidence type="ECO:0000256" key="3">
    <source>
        <dbReference type="ARBA" id="ARBA00022692"/>
    </source>
</evidence>
<dbReference type="PRINTS" id="PR00783">
    <property type="entry name" value="MINTRINSICP"/>
</dbReference>
<keyword evidence="2 8" id="KW-0813">Transport</keyword>
<dbReference type="GO" id="GO:0015250">
    <property type="term" value="F:water channel activity"/>
    <property type="evidence" value="ECO:0007669"/>
    <property type="project" value="InterPro"/>
</dbReference>
<accession>B9SFQ2</accession>
<evidence type="ECO:0000256" key="1">
    <source>
        <dbReference type="ARBA" id="ARBA00004141"/>
    </source>
</evidence>
<dbReference type="PANTHER" id="PTHR46739:SF2">
    <property type="entry name" value="MAJOR INTRINSIC PROTEIN (MIP) FAMILY TRANSPORTER"/>
    <property type="match status" value="1"/>
</dbReference>
<dbReference type="PANTHER" id="PTHR46739">
    <property type="entry name" value="AQUAPORIN SIP1-1"/>
    <property type="match status" value="1"/>
</dbReference>
<comment type="subcellular location">
    <subcellularLocation>
        <location evidence="1">Membrane</location>
        <topology evidence="1">Multi-pass membrane protein</topology>
    </subcellularLocation>
</comment>
<evidence type="ECO:0000256" key="6">
    <source>
        <dbReference type="ARBA" id="ARBA00023136"/>
    </source>
</evidence>
<name>B9SFQ2_RICCO</name>
<dbReference type="Proteomes" id="UP000008311">
    <property type="component" value="Unassembled WGS sequence"/>
</dbReference>
<dbReference type="AlphaFoldDB" id="B9SFQ2"/>
<dbReference type="InterPro" id="IPR044222">
    <property type="entry name" value="SIP1-1/2-like"/>
</dbReference>
<organism evidence="10 11">
    <name type="scientific">Ricinus communis</name>
    <name type="common">Castor bean</name>
    <dbReference type="NCBI Taxonomy" id="3988"/>
    <lineage>
        <taxon>Eukaryota</taxon>
        <taxon>Viridiplantae</taxon>
        <taxon>Streptophyta</taxon>
        <taxon>Embryophyta</taxon>
        <taxon>Tracheophyta</taxon>
        <taxon>Spermatophyta</taxon>
        <taxon>Magnoliopsida</taxon>
        <taxon>eudicotyledons</taxon>
        <taxon>Gunneridae</taxon>
        <taxon>Pentapetalae</taxon>
        <taxon>rosids</taxon>
        <taxon>fabids</taxon>
        <taxon>Malpighiales</taxon>
        <taxon>Euphorbiaceae</taxon>
        <taxon>Acalyphoideae</taxon>
        <taxon>Acalypheae</taxon>
        <taxon>Ricinus</taxon>
    </lineage>
</organism>